<evidence type="ECO:0000313" key="1">
    <source>
        <dbReference type="EMBL" id="KAG8043550.1"/>
    </source>
</evidence>
<reference evidence="1" key="2">
    <citation type="submission" date="2021-02" db="EMBL/GenBank/DDBJ databases">
        <authorList>
            <person name="Kimball J.A."/>
            <person name="Haas M.W."/>
            <person name="Macchietto M."/>
            <person name="Kono T."/>
            <person name="Duquette J."/>
            <person name="Shao M."/>
        </authorList>
    </citation>
    <scope>NUCLEOTIDE SEQUENCE</scope>
    <source>
        <tissue evidence="1">Fresh leaf tissue</tissue>
    </source>
</reference>
<dbReference type="EMBL" id="JAAALK010000953">
    <property type="protein sequence ID" value="KAG8043550.1"/>
    <property type="molecule type" value="Genomic_DNA"/>
</dbReference>
<gene>
    <name evidence="1" type="ORF">GUJ93_ZPchr0458g22883</name>
</gene>
<name>A0A8J5QV22_ZIZPA</name>
<reference evidence="1" key="1">
    <citation type="journal article" date="2021" name="bioRxiv">
        <title>Whole Genome Assembly and Annotation of Northern Wild Rice, Zizania palustris L., Supports a Whole Genome Duplication in the Zizania Genus.</title>
        <authorList>
            <person name="Haas M."/>
            <person name="Kono T."/>
            <person name="Macchietto M."/>
            <person name="Millas R."/>
            <person name="McGilp L."/>
            <person name="Shao M."/>
            <person name="Duquette J."/>
            <person name="Hirsch C.N."/>
            <person name="Kimball J."/>
        </authorList>
    </citation>
    <scope>NUCLEOTIDE SEQUENCE</scope>
    <source>
        <tissue evidence="1">Fresh leaf tissue</tissue>
    </source>
</reference>
<keyword evidence="2" id="KW-1185">Reference proteome</keyword>
<protein>
    <submittedName>
        <fullName evidence="1">Uncharacterized protein</fullName>
    </submittedName>
</protein>
<organism evidence="1 2">
    <name type="scientific">Zizania palustris</name>
    <name type="common">Northern wild rice</name>
    <dbReference type="NCBI Taxonomy" id="103762"/>
    <lineage>
        <taxon>Eukaryota</taxon>
        <taxon>Viridiplantae</taxon>
        <taxon>Streptophyta</taxon>
        <taxon>Embryophyta</taxon>
        <taxon>Tracheophyta</taxon>
        <taxon>Spermatophyta</taxon>
        <taxon>Magnoliopsida</taxon>
        <taxon>Liliopsida</taxon>
        <taxon>Poales</taxon>
        <taxon>Poaceae</taxon>
        <taxon>BOP clade</taxon>
        <taxon>Oryzoideae</taxon>
        <taxon>Oryzeae</taxon>
        <taxon>Zizaniinae</taxon>
        <taxon>Zizania</taxon>
    </lineage>
</organism>
<proteinExistence type="predicted"/>
<sequence length="93" mass="10335">MPCDCLPVSAMDDACKCRRPETDGVYKLAGRPEQSTDRQDQTITREHGYMLRLHRPAGSKLLRSSPPCQLMLPVGHLPFDSSIPQPLCHSAAF</sequence>
<comment type="caution">
    <text evidence="1">The sequence shown here is derived from an EMBL/GenBank/DDBJ whole genome shotgun (WGS) entry which is preliminary data.</text>
</comment>
<dbReference type="AlphaFoldDB" id="A0A8J5QV22"/>
<accession>A0A8J5QV22</accession>
<dbReference type="Proteomes" id="UP000729402">
    <property type="component" value="Unassembled WGS sequence"/>
</dbReference>
<evidence type="ECO:0000313" key="2">
    <source>
        <dbReference type="Proteomes" id="UP000729402"/>
    </source>
</evidence>